<keyword evidence="3 4" id="KW-0274">FAD</keyword>
<dbReference type="SUPFAM" id="SSF48173">
    <property type="entry name" value="Cryptochrome/photolyase FAD-binding domain"/>
    <property type="match status" value="1"/>
</dbReference>
<dbReference type="KEGG" id="mrr:Moror_7152"/>
<evidence type="ECO:0000313" key="8">
    <source>
        <dbReference type="EMBL" id="ESK96366.1"/>
    </source>
</evidence>
<dbReference type="InterPro" id="IPR005101">
    <property type="entry name" value="Cryptochr/Photolyase_FAD-bd"/>
</dbReference>
<dbReference type="EMBL" id="AWSO01000050">
    <property type="protein sequence ID" value="ESK96366.1"/>
    <property type="molecule type" value="Genomic_DNA"/>
</dbReference>
<dbReference type="PANTHER" id="PTHR11455:SF9">
    <property type="entry name" value="CRYPTOCHROME CIRCADIAN CLOCK 5 ISOFORM X1"/>
    <property type="match status" value="1"/>
</dbReference>
<feature type="site" description="Electron transfer via tryptophanyl radical" evidence="5">
    <location>
        <position position="435"/>
    </location>
</feature>
<comment type="cofactor">
    <cofactor evidence="4">
        <name>FAD</name>
        <dbReference type="ChEBI" id="CHEBI:57692"/>
    </cofactor>
    <text evidence="4">Binds 1 FAD per subunit.</text>
</comment>
<reference evidence="8 9" key="1">
    <citation type="journal article" date="2014" name="BMC Genomics">
        <title>Genome and secretome analysis of the hemibiotrophic fungal pathogen, Moniliophthora roreri, which causes frosty pod rot disease of cacao: mechanisms of the biotrophic and necrotrophic phases.</title>
        <authorList>
            <person name="Meinhardt L.W."/>
            <person name="Costa G.G.L."/>
            <person name="Thomazella D.P.T."/>
            <person name="Teixeira P.J.P.L."/>
            <person name="Carazzolle M.F."/>
            <person name="Schuster S.C."/>
            <person name="Carlson J.E."/>
            <person name="Guiltinan M.J."/>
            <person name="Mieczkowski P."/>
            <person name="Farmer A."/>
            <person name="Ramaraj T."/>
            <person name="Crozier J."/>
            <person name="Davis R.E."/>
            <person name="Shao J."/>
            <person name="Melnick R.L."/>
            <person name="Pereira G.A.G."/>
            <person name="Bailey B.A."/>
        </authorList>
    </citation>
    <scope>NUCLEOTIDE SEQUENCE [LARGE SCALE GENOMIC DNA]</scope>
    <source>
        <strain evidence="8 9">MCA 2997</strain>
    </source>
</reference>
<evidence type="ECO:0000256" key="5">
    <source>
        <dbReference type="PIRSR" id="PIRSR602081-2"/>
    </source>
</evidence>
<dbReference type="AlphaFoldDB" id="V2XU36"/>
<dbReference type="GO" id="GO:0071949">
    <property type="term" value="F:FAD binding"/>
    <property type="evidence" value="ECO:0007669"/>
    <property type="project" value="TreeGrafter"/>
</dbReference>
<feature type="binding site" evidence="4">
    <location>
        <begin position="329"/>
        <end position="336"/>
    </location>
    <ligand>
        <name>FAD</name>
        <dbReference type="ChEBI" id="CHEBI:57692"/>
    </ligand>
</feature>
<dbReference type="Gene3D" id="1.25.40.80">
    <property type="match status" value="1"/>
</dbReference>
<dbReference type="Gene3D" id="1.10.579.10">
    <property type="entry name" value="DNA Cyclobutane Dipyrimidine Photolyase, subunit A, domain 3"/>
    <property type="match status" value="1"/>
</dbReference>
<dbReference type="HOGENOM" id="CLU_010348_3_3_1"/>
<feature type="domain" description="Photolyase/cryptochrome alpha/beta" evidence="7">
    <location>
        <begin position="4"/>
        <end position="136"/>
    </location>
</feature>
<dbReference type="OrthoDB" id="435881at2759"/>
<feature type="region of interest" description="Disordered" evidence="6">
    <location>
        <begin position="579"/>
        <end position="606"/>
    </location>
</feature>
<feature type="binding site" evidence="4">
    <location>
        <begin position="281"/>
        <end position="285"/>
    </location>
    <ligand>
        <name>FAD</name>
        <dbReference type="ChEBI" id="CHEBI:57692"/>
    </ligand>
</feature>
<dbReference type="GO" id="GO:0043153">
    <property type="term" value="P:entrainment of circadian clock by photoperiod"/>
    <property type="evidence" value="ECO:0007669"/>
    <property type="project" value="TreeGrafter"/>
</dbReference>
<comment type="similarity">
    <text evidence="1">Belongs to the DNA photolyase class-1 family.</text>
</comment>
<dbReference type="InterPro" id="IPR036134">
    <property type="entry name" value="Crypto/Photolyase_FAD-like_sf"/>
</dbReference>
<dbReference type="GO" id="GO:0003904">
    <property type="term" value="F:deoxyribodipyrimidine photo-lyase activity"/>
    <property type="evidence" value="ECO:0007669"/>
    <property type="project" value="TreeGrafter"/>
</dbReference>
<dbReference type="InterPro" id="IPR036155">
    <property type="entry name" value="Crypto/Photolyase_N_sf"/>
</dbReference>
<dbReference type="GO" id="GO:0032922">
    <property type="term" value="P:circadian regulation of gene expression"/>
    <property type="evidence" value="ECO:0007669"/>
    <property type="project" value="TreeGrafter"/>
</dbReference>
<feature type="region of interest" description="Disordered" evidence="6">
    <location>
        <begin position="164"/>
        <end position="198"/>
    </location>
</feature>
<accession>V2XU36</accession>
<name>V2XU36_MONRO</name>
<dbReference type="Gene3D" id="3.40.50.620">
    <property type="entry name" value="HUPs"/>
    <property type="match status" value="1"/>
</dbReference>
<comment type="caution">
    <text evidence="8">The sequence shown here is derived from an EMBL/GenBank/DDBJ whole genome shotgun (WGS) entry which is preliminary data.</text>
</comment>
<feature type="site" description="Electron transfer via tryptophanyl radical" evidence="5">
    <location>
        <position position="458"/>
    </location>
</feature>
<evidence type="ECO:0000313" key="9">
    <source>
        <dbReference type="Proteomes" id="UP000017559"/>
    </source>
</evidence>
<protein>
    <submittedName>
        <fullName evidence="8">Dna photolyase</fullName>
    </submittedName>
</protein>
<dbReference type="STRING" id="1381753.V2XU36"/>
<evidence type="ECO:0000259" key="7">
    <source>
        <dbReference type="PROSITE" id="PS51645"/>
    </source>
</evidence>
<dbReference type="InterPro" id="IPR014729">
    <property type="entry name" value="Rossmann-like_a/b/a_fold"/>
</dbReference>
<dbReference type="PANTHER" id="PTHR11455">
    <property type="entry name" value="CRYPTOCHROME"/>
    <property type="match status" value="1"/>
</dbReference>
<evidence type="ECO:0000256" key="4">
    <source>
        <dbReference type="PIRSR" id="PIRSR602081-1"/>
    </source>
</evidence>
<dbReference type="GO" id="GO:0005634">
    <property type="term" value="C:nucleus"/>
    <property type="evidence" value="ECO:0007669"/>
    <property type="project" value="TreeGrafter"/>
</dbReference>
<proteinExistence type="inferred from homology"/>
<evidence type="ECO:0000256" key="1">
    <source>
        <dbReference type="ARBA" id="ARBA00005862"/>
    </source>
</evidence>
<keyword evidence="9" id="KW-1185">Reference proteome</keyword>
<dbReference type="InterPro" id="IPR006050">
    <property type="entry name" value="DNA_photolyase_N"/>
</dbReference>
<evidence type="ECO:0000256" key="3">
    <source>
        <dbReference type="ARBA" id="ARBA00022827"/>
    </source>
</evidence>
<keyword evidence="2 4" id="KW-0285">Flavoprotein</keyword>
<evidence type="ECO:0000256" key="6">
    <source>
        <dbReference type="SAM" id="MobiDB-lite"/>
    </source>
</evidence>
<sequence length="606" mass="68663">MSKPRVLYWFRTDLRLHSSPALHAALSLQPEVLYPIWTWDPEYVYAHRVGVNRFNFLLESIHDLSRSLTVCNSKSKLHVVRGKPQAIIPALIKEWRISHLVYEKDTAGYACIRDAEIKRIVSEAGVEVVDVLGHTLYDPEQVVKSNGGKATLSLSSWHSAVKKLQEPPRPLPAPKSLPPPGDTTISDLNVSDHSKRASGDVDINEETRLSQVTCYDSIAGPSHNFEIPTLEELGLPEATTSIRGGEKEALRRLEEFCKNKEQIALFAKPKTSPAEFDPPATTLLSPYLKFGCLGVHEFLWRVRDTISEWKKSSKNASKASKEPENLEGQLAFREMYYAAEFAQGTEFGQIRGNSICRYIDWHLQNQYDGDGKIIVPRPRGESEAEDRFLAWKEGRTGFPWIDAIMRQLRQEGWIHHLARHSVACLLTRGQCYISWERGAEVFDEYLIDWDPCSNPGNWMWLSASAFYSMYYRIYSPTAFPAKWDKSGALVRKFCPELSKYPDQHIYAPHLAPRAVQEKAGCIIGESYPFPMLNDEVEKKRCMARMKACYKAGYHGADEEVLDGSVDGKLREEYQESLAKLEGLSSGKRKATGDSRGSKGSKKRRKS</sequence>
<evidence type="ECO:0000256" key="2">
    <source>
        <dbReference type="ARBA" id="ARBA00022630"/>
    </source>
</evidence>
<feature type="binding site" evidence="4">
    <location>
        <begin position="448"/>
        <end position="450"/>
    </location>
    <ligand>
        <name>FAD</name>
        <dbReference type="ChEBI" id="CHEBI:57692"/>
    </ligand>
</feature>
<dbReference type="GO" id="GO:0003677">
    <property type="term" value="F:DNA binding"/>
    <property type="evidence" value="ECO:0007669"/>
    <property type="project" value="TreeGrafter"/>
</dbReference>
<feature type="compositionally biased region" description="Pro residues" evidence="6">
    <location>
        <begin position="167"/>
        <end position="181"/>
    </location>
</feature>
<gene>
    <name evidence="8" type="ORF">Moror_7152</name>
</gene>
<dbReference type="GO" id="GO:0005737">
    <property type="term" value="C:cytoplasm"/>
    <property type="evidence" value="ECO:0007669"/>
    <property type="project" value="TreeGrafter"/>
</dbReference>
<organism evidence="8 9">
    <name type="scientific">Moniliophthora roreri (strain MCA 2997)</name>
    <name type="common">Cocoa frosty pod rot fungus</name>
    <name type="synonym">Crinipellis roreri</name>
    <dbReference type="NCBI Taxonomy" id="1381753"/>
    <lineage>
        <taxon>Eukaryota</taxon>
        <taxon>Fungi</taxon>
        <taxon>Dikarya</taxon>
        <taxon>Basidiomycota</taxon>
        <taxon>Agaricomycotina</taxon>
        <taxon>Agaricomycetes</taxon>
        <taxon>Agaricomycetidae</taxon>
        <taxon>Agaricales</taxon>
        <taxon>Marasmiineae</taxon>
        <taxon>Marasmiaceae</taxon>
        <taxon>Moniliophthora</taxon>
    </lineage>
</organism>
<dbReference type="InterPro" id="IPR002081">
    <property type="entry name" value="Cryptochrome/DNA_photolyase_1"/>
</dbReference>
<dbReference type="Pfam" id="PF00875">
    <property type="entry name" value="DNA_photolyase"/>
    <property type="match status" value="1"/>
</dbReference>
<dbReference type="Pfam" id="PF03441">
    <property type="entry name" value="FAD_binding_7"/>
    <property type="match status" value="1"/>
</dbReference>
<dbReference type="SUPFAM" id="SSF52425">
    <property type="entry name" value="Cryptochrome/photolyase, N-terminal domain"/>
    <property type="match status" value="1"/>
</dbReference>
<dbReference type="Proteomes" id="UP000017559">
    <property type="component" value="Unassembled WGS sequence"/>
</dbReference>
<dbReference type="PROSITE" id="PS51645">
    <property type="entry name" value="PHR_CRY_ALPHA_BETA"/>
    <property type="match status" value="1"/>
</dbReference>
<feature type="site" description="Electron transfer via tryptophanyl radical" evidence="5">
    <location>
        <position position="361"/>
    </location>
</feature>